<dbReference type="RefSeq" id="WP_381010081.1">
    <property type="nucleotide sequence ID" value="NZ_JBHTJF010000019.1"/>
</dbReference>
<gene>
    <name evidence="2" type="ORF">ACFQ0V_04240</name>
</gene>
<dbReference type="Proteomes" id="UP001596976">
    <property type="component" value="Unassembled WGS sequence"/>
</dbReference>
<feature type="transmembrane region" description="Helical" evidence="1">
    <location>
        <begin position="34"/>
        <end position="55"/>
    </location>
</feature>
<keyword evidence="1" id="KW-0812">Transmembrane</keyword>
<organism evidence="2 3">
    <name type="scientific">Savagea faecisuis</name>
    <dbReference type="NCBI Taxonomy" id="1274803"/>
    <lineage>
        <taxon>Bacteria</taxon>
        <taxon>Bacillati</taxon>
        <taxon>Bacillota</taxon>
        <taxon>Bacilli</taxon>
        <taxon>Bacillales</taxon>
        <taxon>Caryophanaceae</taxon>
        <taxon>Savagea</taxon>
    </lineage>
</organism>
<evidence type="ECO:0000313" key="2">
    <source>
        <dbReference type="EMBL" id="MFD0942975.1"/>
    </source>
</evidence>
<protein>
    <submittedName>
        <fullName evidence="2">YuiB family protein</fullName>
    </submittedName>
</protein>
<comment type="caution">
    <text evidence="2">The sequence shown here is derived from an EMBL/GenBank/DDBJ whole genome shotgun (WGS) entry which is preliminary data.</text>
</comment>
<proteinExistence type="predicted"/>
<name>A0ABW3GYE5_9BACL</name>
<accession>A0ABW3GYE5</accession>
<keyword evidence="1" id="KW-0472">Membrane</keyword>
<sequence length="108" mass="12536">MEQITLVQLFLTALLFLVIFFGIGFLINMLLRMTWFMAIVYPIIVILIIDEVKFYEYFTKPKYAFDMLGTKLSNLMMADIVTLICGFIGAVLSGIVMRILRKQGYQMF</sequence>
<keyword evidence="3" id="KW-1185">Reference proteome</keyword>
<feature type="transmembrane region" description="Helical" evidence="1">
    <location>
        <begin position="75"/>
        <end position="100"/>
    </location>
</feature>
<feature type="transmembrane region" description="Helical" evidence="1">
    <location>
        <begin position="6"/>
        <end position="27"/>
    </location>
</feature>
<reference evidence="3" key="1">
    <citation type="journal article" date="2019" name="Int. J. Syst. Evol. Microbiol.">
        <title>The Global Catalogue of Microorganisms (GCM) 10K type strain sequencing project: providing services to taxonomists for standard genome sequencing and annotation.</title>
        <authorList>
            <consortium name="The Broad Institute Genomics Platform"/>
            <consortium name="The Broad Institute Genome Sequencing Center for Infectious Disease"/>
            <person name="Wu L."/>
            <person name="Ma J."/>
        </authorList>
    </citation>
    <scope>NUCLEOTIDE SEQUENCE [LARGE SCALE GENOMIC DNA]</scope>
    <source>
        <strain evidence="3">CCUG 63563</strain>
    </source>
</reference>
<keyword evidence="1" id="KW-1133">Transmembrane helix</keyword>
<dbReference type="EMBL" id="JBHTJF010000019">
    <property type="protein sequence ID" value="MFD0942975.1"/>
    <property type="molecule type" value="Genomic_DNA"/>
</dbReference>
<evidence type="ECO:0000313" key="3">
    <source>
        <dbReference type="Proteomes" id="UP001596976"/>
    </source>
</evidence>
<dbReference type="InterPro" id="IPR025917">
    <property type="entry name" value="YuiB"/>
</dbReference>
<dbReference type="Pfam" id="PF14068">
    <property type="entry name" value="YuiB"/>
    <property type="match status" value="1"/>
</dbReference>
<evidence type="ECO:0000256" key="1">
    <source>
        <dbReference type="SAM" id="Phobius"/>
    </source>
</evidence>